<comment type="caution">
    <text evidence="1">The sequence shown here is derived from an EMBL/GenBank/DDBJ whole genome shotgun (WGS) entry which is preliminary data.</text>
</comment>
<dbReference type="Proteomes" id="UP001500454">
    <property type="component" value="Unassembled WGS sequence"/>
</dbReference>
<proteinExistence type="predicted"/>
<evidence type="ECO:0000313" key="2">
    <source>
        <dbReference type="Proteomes" id="UP001500454"/>
    </source>
</evidence>
<dbReference type="RefSeq" id="WP_345227310.1">
    <property type="nucleotide sequence ID" value="NZ_BAABHA010000015.1"/>
</dbReference>
<gene>
    <name evidence="1" type="ORF">GCM10023186_41240</name>
</gene>
<keyword evidence="2" id="KW-1185">Reference proteome</keyword>
<protein>
    <submittedName>
        <fullName evidence="1">Uncharacterized protein</fullName>
    </submittedName>
</protein>
<name>A0ABP8JK57_9BACT</name>
<reference evidence="2" key="1">
    <citation type="journal article" date="2019" name="Int. J. Syst. Evol. Microbiol.">
        <title>The Global Catalogue of Microorganisms (GCM) 10K type strain sequencing project: providing services to taxonomists for standard genome sequencing and annotation.</title>
        <authorList>
            <consortium name="The Broad Institute Genomics Platform"/>
            <consortium name="The Broad Institute Genome Sequencing Center for Infectious Disease"/>
            <person name="Wu L."/>
            <person name="Ma J."/>
        </authorList>
    </citation>
    <scope>NUCLEOTIDE SEQUENCE [LARGE SCALE GENOMIC DNA]</scope>
    <source>
        <strain evidence="2">JCM 17924</strain>
    </source>
</reference>
<sequence length="85" mass="9792">MTTDTPEYHAVFEQVVNNPYATTHELLNLRTQLRAEQESAAQFRMGVEDALKNLHHIAVERDKRFDGVCPEEVREAARNLNINLD</sequence>
<dbReference type="EMBL" id="BAABHA010000015">
    <property type="protein sequence ID" value="GAA4391690.1"/>
    <property type="molecule type" value="Genomic_DNA"/>
</dbReference>
<organism evidence="1 2">
    <name type="scientific">Hymenobacter koreensis</name>
    <dbReference type="NCBI Taxonomy" id="1084523"/>
    <lineage>
        <taxon>Bacteria</taxon>
        <taxon>Pseudomonadati</taxon>
        <taxon>Bacteroidota</taxon>
        <taxon>Cytophagia</taxon>
        <taxon>Cytophagales</taxon>
        <taxon>Hymenobacteraceae</taxon>
        <taxon>Hymenobacter</taxon>
    </lineage>
</organism>
<accession>A0ABP8JK57</accession>
<evidence type="ECO:0000313" key="1">
    <source>
        <dbReference type="EMBL" id="GAA4391690.1"/>
    </source>
</evidence>